<dbReference type="CDD" id="cd02209">
    <property type="entry name" value="cupin_XRE_C"/>
    <property type="match status" value="1"/>
</dbReference>
<evidence type="ECO:0000256" key="2">
    <source>
        <dbReference type="SAM" id="MobiDB-lite"/>
    </source>
</evidence>
<dbReference type="GO" id="GO:0003677">
    <property type="term" value="F:DNA binding"/>
    <property type="evidence" value="ECO:0007669"/>
    <property type="project" value="UniProtKB-KW"/>
</dbReference>
<dbReference type="Gene3D" id="1.10.260.40">
    <property type="entry name" value="lambda repressor-like DNA-binding domains"/>
    <property type="match status" value="1"/>
</dbReference>
<evidence type="ECO:0000313" key="4">
    <source>
        <dbReference type="EMBL" id="TQJ09934.1"/>
    </source>
</evidence>
<dbReference type="PANTHER" id="PTHR46797">
    <property type="entry name" value="HTH-TYPE TRANSCRIPTIONAL REGULATOR"/>
    <property type="match status" value="1"/>
</dbReference>
<dbReference type="PROSITE" id="PS50943">
    <property type="entry name" value="HTH_CROC1"/>
    <property type="match status" value="1"/>
</dbReference>
<dbReference type="EMBL" id="VFMN01000001">
    <property type="protein sequence ID" value="TQJ09934.1"/>
    <property type="molecule type" value="Genomic_DNA"/>
</dbReference>
<dbReference type="OrthoDB" id="513181at2"/>
<dbReference type="Pfam" id="PF01381">
    <property type="entry name" value="HTH_3"/>
    <property type="match status" value="1"/>
</dbReference>
<reference evidence="4 5" key="1">
    <citation type="submission" date="2019-06" db="EMBL/GenBank/DDBJ databases">
        <title>Sequencing the genomes of 1000 actinobacteria strains.</title>
        <authorList>
            <person name="Klenk H.-P."/>
        </authorList>
    </citation>
    <scope>NUCLEOTIDE SEQUENCE [LARGE SCALE GENOMIC DNA]</scope>
    <source>
        <strain evidence="4 5">DSM 18607</strain>
    </source>
</reference>
<keyword evidence="5" id="KW-1185">Reference proteome</keyword>
<organism evidence="4 5">
    <name type="scientific">Lapillicoccus jejuensis</name>
    <dbReference type="NCBI Taxonomy" id="402171"/>
    <lineage>
        <taxon>Bacteria</taxon>
        <taxon>Bacillati</taxon>
        <taxon>Actinomycetota</taxon>
        <taxon>Actinomycetes</taxon>
        <taxon>Micrococcales</taxon>
        <taxon>Intrasporangiaceae</taxon>
        <taxon>Lapillicoccus</taxon>
    </lineage>
</organism>
<dbReference type="SUPFAM" id="SSF47413">
    <property type="entry name" value="lambda repressor-like DNA-binding domains"/>
    <property type="match status" value="1"/>
</dbReference>
<dbReference type="InterPro" id="IPR013096">
    <property type="entry name" value="Cupin_2"/>
</dbReference>
<proteinExistence type="predicted"/>
<dbReference type="AlphaFoldDB" id="A0A542E3V4"/>
<feature type="compositionally biased region" description="Polar residues" evidence="2">
    <location>
        <begin position="188"/>
        <end position="198"/>
    </location>
</feature>
<evidence type="ECO:0000259" key="3">
    <source>
        <dbReference type="PROSITE" id="PS50943"/>
    </source>
</evidence>
<evidence type="ECO:0000256" key="1">
    <source>
        <dbReference type="ARBA" id="ARBA00023125"/>
    </source>
</evidence>
<dbReference type="RefSeq" id="WP_141849223.1">
    <property type="nucleotide sequence ID" value="NZ_BAAAPR010000007.1"/>
</dbReference>
<dbReference type="SMART" id="SM00530">
    <property type="entry name" value="HTH_XRE"/>
    <property type="match status" value="1"/>
</dbReference>
<dbReference type="GO" id="GO:0005829">
    <property type="term" value="C:cytosol"/>
    <property type="evidence" value="ECO:0007669"/>
    <property type="project" value="TreeGrafter"/>
</dbReference>
<feature type="region of interest" description="Disordered" evidence="2">
    <location>
        <begin position="183"/>
        <end position="205"/>
    </location>
</feature>
<keyword evidence="1" id="KW-0238">DNA-binding</keyword>
<name>A0A542E3V4_9MICO</name>
<feature type="domain" description="HTH cro/C1-type" evidence="3">
    <location>
        <begin position="15"/>
        <end position="69"/>
    </location>
</feature>
<dbReference type="InterPro" id="IPR014710">
    <property type="entry name" value="RmlC-like_jellyroll"/>
</dbReference>
<dbReference type="Pfam" id="PF07883">
    <property type="entry name" value="Cupin_2"/>
    <property type="match status" value="1"/>
</dbReference>
<dbReference type="Proteomes" id="UP000317893">
    <property type="component" value="Unassembled WGS sequence"/>
</dbReference>
<evidence type="ECO:0000313" key="5">
    <source>
        <dbReference type="Proteomes" id="UP000317893"/>
    </source>
</evidence>
<dbReference type="InterPro" id="IPR010982">
    <property type="entry name" value="Lambda_DNA-bd_dom_sf"/>
</dbReference>
<dbReference type="InterPro" id="IPR050807">
    <property type="entry name" value="TransReg_Diox_bact_type"/>
</dbReference>
<dbReference type="InterPro" id="IPR001387">
    <property type="entry name" value="Cro/C1-type_HTH"/>
</dbReference>
<dbReference type="GO" id="GO:0003700">
    <property type="term" value="F:DNA-binding transcription factor activity"/>
    <property type="evidence" value="ECO:0007669"/>
    <property type="project" value="TreeGrafter"/>
</dbReference>
<sequence>MTQELDLDAVVRARVRGLRTARGWSLDALAARCHLSPSTLSRIETGRRRVALDQLVLIARALGTTLDALVEPVGDEDVVIRPTPTHQPGAVVWLLSRPGVTPGVTVAKTRLTGSPKHEPGVHPGREWFTVLSGEVRLQLGERVLAVQAGEAAEFSTLVPHLITPVDGPAELLSIFDHDGTRAHLPGTSAGTVSDQADPSSDDVNR</sequence>
<dbReference type="InterPro" id="IPR011051">
    <property type="entry name" value="RmlC_Cupin_sf"/>
</dbReference>
<dbReference type="PANTHER" id="PTHR46797:SF1">
    <property type="entry name" value="METHYLPHOSPHONATE SYNTHASE"/>
    <property type="match status" value="1"/>
</dbReference>
<dbReference type="Gene3D" id="2.60.120.10">
    <property type="entry name" value="Jelly Rolls"/>
    <property type="match status" value="1"/>
</dbReference>
<dbReference type="SUPFAM" id="SSF51182">
    <property type="entry name" value="RmlC-like cupins"/>
    <property type="match status" value="1"/>
</dbReference>
<accession>A0A542E3V4</accession>
<protein>
    <submittedName>
        <fullName evidence="4">XRE family transcriptional regulator</fullName>
    </submittedName>
</protein>
<dbReference type="CDD" id="cd00093">
    <property type="entry name" value="HTH_XRE"/>
    <property type="match status" value="1"/>
</dbReference>
<gene>
    <name evidence="4" type="ORF">FB458_3050</name>
</gene>
<comment type="caution">
    <text evidence="4">The sequence shown here is derived from an EMBL/GenBank/DDBJ whole genome shotgun (WGS) entry which is preliminary data.</text>
</comment>